<dbReference type="AlphaFoldDB" id="A0AAV9CIR3"/>
<dbReference type="EMBL" id="JAUJYO010000019">
    <property type="protein sequence ID" value="KAK1288560.1"/>
    <property type="molecule type" value="Genomic_DNA"/>
</dbReference>
<feature type="region of interest" description="Disordered" evidence="1">
    <location>
        <begin position="75"/>
        <end position="96"/>
    </location>
</feature>
<reference evidence="2" key="1">
    <citation type="journal article" date="2023" name="Nat. Commun.">
        <title>Diploid and tetraploid genomes of Acorus and the evolution of monocots.</title>
        <authorList>
            <person name="Ma L."/>
            <person name="Liu K.W."/>
            <person name="Li Z."/>
            <person name="Hsiao Y.Y."/>
            <person name="Qi Y."/>
            <person name="Fu T."/>
            <person name="Tang G.D."/>
            <person name="Zhang D."/>
            <person name="Sun W.H."/>
            <person name="Liu D.K."/>
            <person name="Li Y."/>
            <person name="Chen G.Z."/>
            <person name="Liu X.D."/>
            <person name="Liao X.Y."/>
            <person name="Jiang Y.T."/>
            <person name="Yu X."/>
            <person name="Hao Y."/>
            <person name="Huang J."/>
            <person name="Zhao X.W."/>
            <person name="Ke S."/>
            <person name="Chen Y.Y."/>
            <person name="Wu W.L."/>
            <person name="Hsu J.L."/>
            <person name="Lin Y.F."/>
            <person name="Huang M.D."/>
            <person name="Li C.Y."/>
            <person name="Huang L."/>
            <person name="Wang Z.W."/>
            <person name="Zhao X."/>
            <person name="Zhong W.Y."/>
            <person name="Peng D.H."/>
            <person name="Ahmad S."/>
            <person name="Lan S."/>
            <person name="Zhang J.S."/>
            <person name="Tsai W.C."/>
            <person name="Van de Peer Y."/>
            <person name="Liu Z.J."/>
        </authorList>
    </citation>
    <scope>NUCLEOTIDE SEQUENCE</scope>
    <source>
        <strain evidence="2">CP</strain>
    </source>
</reference>
<accession>A0AAV9CIR3</accession>
<keyword evidence="3" id="KW-1185">Reference proteome</keyword>
<name>A0AAV9CIR3_ACOCL</name>
<organism evidence="2 3">
    <name type="scientific">Acorus calamus</name>
    <name type="common">Sweet flag</name>
    <dbReference type="NCBI Taxonomy" id="4465"/>
    <lineage>
        <taxon>Eukaryota</taxon>
        <taxon>Viridiplantae</taxon>
        <taxon>Streptophyta</taxon>
        <taxon>Embryophyta</taxon>
        <taxon>Tracheophyta</taxon>
        <taxon>Spermatophyta</taxon>
        <taxon>Magnoliopsida</taxon>
        <taxon>Liliopsida</taxon>
        <taxon>Acoraceae</taxon>
        <taxon>Acorus</taxon>
    </lineage>
</organism>
<evidence type="ECO:0000313" key="3">
    <source>
        <dbReference type="Proteomes" id="UP001180020"/>
    </source>
</evidence>
<comment type="caution">
    <text evidence="2">The sequence shown here is derived from an EMBL/GenBank/DDBJ whole genome shotgun (WGS) entry which is preliminary data.</text>
</comment>
<gene>
    <name evidence="2" type="ORF">QJS10_CPB19g00274</name>
</gene>
<evidence type="ECO:0000313" key="2">
    <source>
        <dbReference type="EMBL" id="KAK1288560.1"/>
    </source>
</evidence>
<sequence>MDAHRVSYEDYGVKPVDNVICRCLLSVLVVGNFGAANGGCDRNTGRPITGKAVRKAKVKELPLVNIDTELERQDQLEGAKKSFNRGSNARLSAPTP</sequence>
<reference evidence="2" key="2">
    <citation type="submission" date="2023-06" db="EMBL/GenBank/DDBJ databases">
        <authorList>
            <person name="Ma L."/>
            <person name="Liu K.-W."/>
            <person name="Li Z."/>
            <person name="Hsiao Y.-Y."/>
            <person name="Qi Y."/>
            <person name="Fu T."/>
            <person name="Tang G."/>
            <person name="Zhang D."/>
            <person name="Sun W.-H."/>
            <person name="Liu D.-K."/>
            <person name="Li Y."/>
            <person name="Chen G.-Z."/>
            <person name="Liu X.-D."/>
            <person name="Liao X.-Y."/>
            <person name="Jiang Y.-T."/>
            <person name="Yu X."/>
            <person name="Hao Y."/>
            <person name="Huang J."/>
            <person name="Zhao X.-W."/>
            <person name="Ke S."/>
            <person name="Chen Y.-Y."/>
            <person name="Wu W.-L."/>
            <person name="Hsu J.-L."/>
            <person name="Lin Y.-F."/>
            <person name="Huang M.-D."/>
            <person name="Li C.-Y."/>
            <person name="Huang L."/>
            <person name="Wang Z.-W."/>
            <person name="Zhao X."/>
            <person name="Zhong W.-Y."/>
            <person name="Peng D.-H."/>
            <person name="Ahmad S."/>
            <person name="Lan S."/>
            <person name="Zhang J.-S."/>
            <person name="Tsai W.-C."/>
            <person name="Van De Peer Y."/>
            <person name="Liu Z.-J."/>
        </authorList>
    </citation>
    <scope>NUCLEOTIDE SEQUENCE</scope>
    <source>
        <strain evidence="2">CP</strain>
        <tissue evidence="2">Leaves</tissue>
    </source>
</reference>
<proteinExistence type="predicted"/>
<protein>
    <submittedName>
        <fullName evidence="2">Uncharacterized protein</fullName>
    </submittedName>
</protein>
<dbReference type="Proteomes" id="UP001180020">
    <property type="component" value="Unassembled WGS sequence"/>
</dbReference>
<evidence type="ECO:0000256" key="1">
    <source>
        <dbReference type="SAM" id="MobiDB-lite"/>
    </source>
</evidence>